<evidence type="ECO:0000313" key="2">
    <source>
        <dbReference type="EMBL" id="MDX3704571.1"/>
    </source>
</evidence>
<sequence>MAQALLWQKSTFSDGGDGNTCVELAAAADALAIHLRESDTPATVLTTTPAPVTGLLRAITSGRFTPRRP</sequence>
<proteinExistence type="predicted"/>
<protein>
    <submittedName>
        <fullName evidence="2">DUF397 domain-containing protein</fullName>
    </submittedName>
</protein>
<gene>
    <name evidence="2" type="ORF">PV662_33425</name>
</gene>
<comment type="caution">
    <text evidence="2">The sequence shown here is derived from an EMBL/GenBank/DDBJ whole genome shotgun (WGS) entry which is preliminary data.</text>
</comment>
<name>A0ABU4NPM6_9ACTN</name>
<keyword evidence="3" id="KW-1185">Reference proteome</keyword>
<dbReference type="Pfam" id="PF04149">
    <property type="entry name" value="DUF397"/>
    <property type="match status" value="1"/>
</dbReference>
<evidence type="ECO:0000313" key="3">
    <source>
        <dbReference type="Proteomes" id="UP001271274"/>
    </source>
</evidence>
<organism evidence="2 3">
    <name type="scientific">Streptomyces europaeiscabiei</name>
    <dbReference type="NCBI Taxonomy" id="146819"/>
    <lineage>
        <taxon>Bacteria</taxon>
        <taxon>Bacillati</taxon>
        <taxon>Actinomycetota</taxon>
        <taxon>Actinomycetes</taxon>
        <taxon>Kitasatosporales</taxon>
        <taxon>Streptomycetaceae</taxon>
        <taxon>Streptomyces</taxon>
    </lineage>
</organism>
<accession>A0ABU4NPM6</accession>
<evidence type="ECO:0000259" key="1">
    <source>
        <dbReference type="Pfam" id="PF04149"/>
    </source>
</evidence>
<dbReference type="EMBL" id="JARAYU010000015">
    <property type="protein sequence ID" value="MDX3704571.1"/>
    <property type="molecule type" value="Genomic_DNA"/>
</dbReference>
<dbReference type="RefSeq" id="WP_060891357.1">
    <property type="nucleotide sequence ID" value="NZ_CP109154.1"/>
</dbReference>
<dbReference type="InterPro" id="IPR007278">
    <property type="entry name" value="DUF397"/>
</dbReference>
<dbReference type="Proteomes" id="UP001271274">
    <property type="component" value="Unassembled WGS sequence"/>
</dbReference>
<reference evidence="2 3" key="1">
    <citation type="journal article" date="2023" name="Microb. Genom.">
        <title>Mesoterricola silvestris gen. nov., sp. nov., Mesoterricola sediminis sp. nov., Geothrix oryzae sp. nov., Geothrix edaphica sp. nov., Geothrix rubra sp. nov., and Geothrix limicola sp. nov., six novel members of Acidobacteriota isolated from soils.</title>
        <authorList>
            <person name="Weisberg A.J."/>
            <person name="Pearce E."/>
            <person name="Kramer C.G."/>
            <person name="Chang J.H."/>
            <person name="Clarke C.R."/>
        </authorList>
    </citation>
    <scope>NUCLEOTIDE SEQUENCE [LARGE SCALE GENOMIC DNA]</scope>
    <source>
        <strain evidence="2 3">ID09-01A</strain>
    </source>
</reference>
<feature type="domain" description="DUF397" evidence="1">
    <location>
        <begin position="7"/>
        <end position="59"/>
    </location>
</feature>